<keyword evidence="9" id="KW-0411">Iron-sulfur</keyword>
<evidence type="ECO:0000256" key="5">
    <source>
        <dbReference type="ARBA" id="ARBA00022643"/>
    </source>
</evidence>
<keyword evidence="6" id="KW-0479">Metal-binding</keyword>
<dbReference type="GO" id="GO:0016491">
    <property type="term" value="F:oxidoreductase activity"/>
    <property type="evidence" value="ECO:0007669"/>
    <property type="project" value="UniProtKB-KW"/>
</dbReference>
<evidence type="ECO:0000256" key="4">
    <source>
        <dbReference type="ARBA" id="ARBA00022630"/>
    </source>
</evidence>
<evidence type="ECO:0000256" key="1">
    <source>
        <dbReference type="ARBA" id="ARBA00001917"/>
    </source>
</evidence>
<dbReference type="InterPro" id="IPR051793">
    <property type="entry name" value="NADH:flavin_oxidoreductase"/>
</dbReference>
<comment type="cofactor">
    <cofactor evidence="1">
        <name>FMN</name>
        <dbReference type="ChEBI" id="CHEBI:58210"/>
    </cofactor>
</comment>
<dbReference type="RefSeq" id="WP_171298060.1">
    <property type="nucleotide sequence ID" value="NZ_CP087098.1"/>
</dbReference>
<keyword evidence="4" id="KW-0285">Flavoprotein</keyword>
<comment type="similarity">
    <text evidence="3">In the N-terminal section; belongs to the NADH:flavin oxidoreductase/NADH oxidase family.</text>
</comment>
<reference evidence="12 13" key="1">
    <citation type="submission" date="2020-05" db="EMBL/GenBank/DDBJ databases">
        <title>Complete genome of Clostridium estertheticum subspecies estertheticum, isolated from Vacuum packed lamb meat from New Zealand imported to Switzerland.</title>
        <authorList>
            <person name="Wambui J."/>
            <person name="Stevens M.J.A."/>
            <person name="Stephan R."/>
        </authorList>
    </citation>
    <scope>NUCLEOTIDE SEQUENCE [LARGE SCALE GENOMIC DNA]</scope>
    <source>
        <strain evidence="12 13">CEST001</strain>
    </source>
</reference>
<evidence type="ECO:0000313" key="13">
    <source>
        <dbReference type="Proteomes" id="UP000531659"/>
    </source>
</evidence>
<dbReference type="Gene3D" id="3.20.20.70">
    <property type="entry name" value="Aldolase class I"/>
    <property type="match status" value="1"/>
</dbReference>
<dbReference type="InterPro" id="IPR036188">
    <property type="entry name" value="FAD/NAD-bd_sf"/>
</dbReference>
<evidence type="ECO:0000256" key="9">
    <source>
        <dbReference type="ARBA" id="ARBA00023014"/>
    </source>
</evidence>
<feature type="domain" description="NADH:flavin oxidoreductase/NADH oxidase N-terminal" evidence="10">
    <location>
        <begin position="5"/>
        <end position="345"/>
    </location>
</feature>
<dbReference type="Pfam" id="PF00724">
    <property type="entry name" value="Oxidored_FMN"/>
    <property type="match status" value="1"/>
</dbReference>
<dbReference type="PANTHER" id="PTHR42917">
    <property type="entry name" value="2,4-DIENOYL-COA REDUCTASE"/>
    <property type="match status" value="1"/>
</dbReference>
<name>A0A7Y3SYA1_9CLOT</name>
<organism evidence="12 13">
    <name type="scientific">Clostridium estertheticum</name>
    <dbReference type="NCBI Taxonomy" id="238834"/>
    <lineage>
        <taxon>Bacteria</taxon>
        <taxon>Bacillati</taxon>
        <taxon>Bacillota</taxon>
        <taxon>Clostridia</taxon>
        <taxon>Eubacteriales</taxon>
        <taxon>Clostridiaceae</taxon>
        <taxon>Clostridium</taxon>
    </lineage>
</organism>
<dbReference type="EMBL" id="JABEYB010000012">
    <property type="protein sequence ID" value="NNU77417.1"/>
    <property type="molecule type" value="Genomic_DNA"/>
</dbReference>
<dbReference type="PANTHER" id="PTHR42917:SF2">
    <property type="entry name" value="2,4-DIENOYL-COA REDUCTASE [(2E)-ENOYL-COA-PRODUCING]"/>
    <property type="match status" value="1"/>
</dbReference>
<evidence type="ECO:0000313" key="12">
    <source>
        <dbReference type="EMBL" id="NNU77417.1"/>
    </source>
</evidence>
<evidence type="ECO:0000259" key="10">
    <source>
        <dbReference type="Pfam" id="PF00724"/>
    </source>
</evidence>
<dbReference type="SUPFAM" id="SSF51395">
    <property type="entry name" value="FMN-linked oxidoreductases"/>
    <property type="match status" value="1"/>
</dbReference>
<feature type="domain" description="FAD/NAD(P)-binding" evidence="11">
    <location>
        <begin position="396"/>
        <end position="631"/>
    </location>
</feature>
<sequence length="659" mass="71756">MFKHLLEPGKIGNMTLRNHVIMGPTETHFATSDGQVTQREIDYYVRRAKGGVGLIVTHQIAGNTKLDPIDPYPRSLRLDDNAYIPMLCELTEAVHLEGAKIAPLVSPGGGAQALGTPYDSGSEGFYDIPNVGPSEIQCPVAQKKVRKLTVDEIKKSVEVFGLCARRAKIAGFDAFYIHAHCGYLIAEFLSPYFNNRDDEYGGSLENRARFLLELVASCKKNVGDDFPIVVRMAIDEYIGEAGRGVEETVELAKMLEKAGVAAIDCGAGLFMTMPLICPTIYHEKGCLVHLAEAIKNAVSIPVIAQGRLQDPELAEQVLADGKADFVSLSRAWIAEPDWVNKIKAGDQEGIRRCVSCNHCIGNRIFNNLTIRCALNPTVGRESKYGDGIPMAAKKKHVVVIGAGPAGLEVSYMLVMRGHSVDLYEKSGELCGGQIKAAMCPPGKSVLSNIQRFYNEQFSKIKNLTVHFNYKMTEEKIASLQADAVVLATGGQPVIPKIPGLSLGENIVTADDVLIGKSEATGRVLVAGGGQIGIETAHYLREKGMEVGVVELLPELAMNEEPLTRLTILPIIAKSGIEVYTSHKIQKVENNKLTALDINNNETKELSFDTLVLAFGTKPVRYLEDSLKAKFQEYYMVGDAVSTANIQKAIESGFFTALKI</sequence>
<dbReference type="Pfam" id="PF07992">
    <property type="entry name" value="Pyr_redox_2"/>
    <property type="match status" value="1"/>
</dbReference>
<comment type="cofactor">
    <cofactor evidence="2">
        <name>[4Fe-4S] cluster</name>
        <dbReference type="ChEBI" id="CHEBI:49883"/>
    </cofactor>
</comment>
<dbReference type="CDD" id="cd02803">
    <property type="entry name" value="OYE_like_FMN_family"/>
    <property type="match status" value="1"/>
</dbReference>
<evidence type="ECO:0000256" key="7">
    <source>
        <dbReference type="ARBA" id="ARBA00023002"/>
    </source>
</evidence>
<dbReference type="SUPFAM" id="SSF51905">
    <property type="entry name" value="FAD/NAD(P)-binding domain"/>
    <property type="match status" value="1"/>
</dbReference>
<dbReference type="Gene3D" id="3.40.50.720">
    <property type="entry name" value="NAD(P)-binding Rossmann-like Domain"/>
    <property type="match status" value="1"/>
</dbReference>
<dbReference type="AlphaFoldDB" id="A0A7Y3SYA1"/>
<keyword evidence="8" id="KW-0408">Iron</keyword>
<dbReference type="InterPro" id="IPR023753">
    <property type="entry name" value="FAD/NAD-binding_dom"/>
</dbReference>
<protein>
    <submittedName>
        <fullName evidence="12">FAD-dependent oxidoreductase</fullName>
    </submittedName>
</protein>
<dbReference type="Gene3D" id="3.50.50.60">
    <property type="entry name" value="FAD/NAD(P)-binding domain"/>
    <property type="match status" value="1"/>
</dbReference>
<evidence type="ECO:0000256" key="2">
    <source>
        <dbReference type="ARBA" id="ARBA00001966"/>
    </source>
</evidence>
<keyword evidence="5" id="KW-0288">FMN</keyword>
<dbReference type="GO" id="GO:0010181">
    <property type="term" value="F:FMN binding"/>
    <property type="evidence" value="ECO:0007669"/>
    <property type="project" value="InterPro"/>
</dbReference>
<proteinExistence type="inferred from homology"/>
<dbReference type="GO" id="GO:0046872">
    <property type="term" value="F:metal ion binding"/>
    <property type="evidence" value="ECO:0007669"/>
    <property type="project" value="UniProtKB-KW"/>
</dbReference>
<dbReference type="Proteomes" id="UP000531659">
    <property type="component" value="Unassembled WGS sequence"/>
</dbReference>
<keyword evidence="7" id="KW-0560">Oxidoreductase</keyword>
<evidence type="ECO:0000256" key="3">
    <source>
        <dbReference type="ARBA" id="ARBA00011048"/>
    </source>
</evidence>
<dbReference type="GO" id="GO:0051536">
    <property type="term" value="F:iron-sulfur cluster binding"/>
    <property type="evidence" value="ECO:0007669"/>
    <property type="project" value="UniProtKB-KW"/>
</dbReference>
<dbReference type="PRINTS" id="PR00368">
    <property type="entry name" value="FADPNR"/>
</dbReference>
<evidence type="ECO:0000256" key="8">
    <source>
        <dbReference type="ARBA" id="ARBA00023004"/>
    </source>
</evidence>
<dbReference type="InterPro" id="IPR001155">
    <property type="entry name" value="OxRdtase_FMN_N"/>
</dbReference>
<evidence type="ECO:0000259" key="11">
    <source>
        <dbReference type="Pfam" id="PF07992"/>
    </source>
</evidence>
<comment type="caution">
    <text evidence="12">The sequence shown here is derived from an EMBL/GenBank/DDBJ whole genome shotgun (WGS) entry which is preliminary data.</text>
</comment>
<gene>
    <name evidence="12" type="ORF">HLQ16_15885</name>
</gene>
<evidence type="ECO:0000256" key="6">
    <source>
        <dbReference type="ARBA" id="ARBA00022723"/>
    </source>
</evidence>
<dbReference type="InterPro" id="IPR013785">
    <property type="entry name" value="Aldolase_TIM"/>
</dbReference>
<accession>A0A7Y3SYA1</accession>